<feature type="transmembrane region" description="Helical" evidence="1">
    <location>
        <begin position="52"/>
        <end position="72"/>
    </location>
</feature>
<dbReference type="AlphaFoldDB" id="A0A2W5NCG7"/>
<dbReference type="CDD" id="cd04301">
    <property type="entry name" value="NAT_SF"/>
    <property type="match status" value="1"/>
</dbReference>
<keyword evidence="1" id="KW-0472">Membrane</keyword>
<feature type="domain" description="N-acetyltransferase" evidence="2">
    <location>
        <begin position="71"/>
        <end position="215"/>
    </location>
</feature>
<organism evidence="3 4">
    <name type="scientific">Rhodovulum sulfidophilum</name>
    <name type="common">Rhodobacter sulfidophilus</name>
    <dbReference type="NCBI Taxonomy" id="35806"/>
    <lineage>
        <taxon>Bacteria</taxon>
        <taxon>Pseudomonadati</taxon>
        <taxon>Pseudomonadota</taxon>
        <taxon>Alphaproteobacteria</taxon>
        <taxon>Rhodobacterales</taxon>
        <taxon>Paracoccaceae</taxon>
        <taxon>Rhodovulum</taxon>
    </lineage>
</organism>
<proteinExistence type="predicted"/>
<dbReference type="PROSITE" id="PS51186">
    <property type="entry name" value="GNAT"/>
    <property type="match status" value="1"/>
</dbReference>
<protein>
    <recommendedName>
        <fullName evidence="2">N-acetyltransferase domain-containing protein</fullName>
    </recommendedName>
</protein>
<name>A0A2W5NCG7_RHOSU</name>
<accession>A0A2W5NCG7</accession>
<evidence type="ECO:0000313" key="3">
    <source>
        <dbReference type="EMBL" id="PZQ51192.1"/>
    </source>
</evidence>
<dbReference type="Gene3D" id="3.40.630.30">
    <property type="match status" value="1"/>
</dbReference>
<dbReference type="GO" id="GO:0016747">
    <property type="term" value="F:acyltransferase activity, transferring groups other than amino-acyl groups"/>
    <property type="evidence" value="ECO:0007669"/>
    <property type="project" value="InterPro"/>
</dbReference>
<evidence type="ECO:0000256" key="1">
    <source>
        <dbReference type="SAM" id="Phobius"/>
    </source>
</evidence>
<dbReference type="Proteomes" id="UP000249185">
    <property type="component" value="Unassembled WGS sequence"/>
</dbReference>
<keyword evidence="1" id="KW-0812">Transmembrane</keyword>
<evidence type="ECO:0000313" key="4">
    <source>
        <dbReference type="Proteomes" id="UP000249185"/>
    </source>
</evidence>
<dbReference type="InterPro" id="IPR016181">
    <property type="entry name" value="Acyl_CoA_acyltransferase"/>
</dbReference>
<sequence length="215" mass="22209">MAPLLVLALVLAALGCARLAGAPRPPLIGIALGGALLLAATQMLPGAEPGVFAARLGWAALLAAPVLGYALLLRALRRRARGAPPPRGLVRVEGDARLAADSRAALEAEAAGETRSLGWRAEGGAMAGHLRLRRIGATAEVEILFVDPGHRRRGIGRDLIAAAEAEARALGALRLGHRATVPPEPALFLAAGFRTVLARDLGAGARLVWLEKEVA</sequence>
<dbReference type="EMBL" id="QFPW01000002">
    <property type="protein sequence ID" value="PZQ51192.1"/>
    <property type="molecule type" value="Genomic_DNA"/>
</dbReference>
<comment type="caution">
    <text evidence="3">The sequence shown here is derived from an EMBL/GenBank/DDBJ whole genome shotgun (WGS) entry which is preliminary data.</text>
</comment>
<reference evidence="3 4" key="1">
    <citation type="submission" date="2017-08" db="EMBL/GenBank/DDBJ databases">
        <title>Infants hospitalized years apart are colonized by the same room-sourced microbial strains.</title>
        <authorList>
            <person name="Brooks B."/>
            <person name="Olm M.R."/>
            <person name="Firek B.A."/>
            <person name="Baker R."/>
            <person name="Thomas B.C."/>
            <person name="Morowitz M.J."/>
            <person name="Banfield J.F."/>
        </authorList>
    </citation>
    <scope>NUCLEOTIDE SEQUENCE [LARGE SCALE GENOMIC DNA]</scope>
    <source>
        <strain evidence="3">S2_005_002_R2_34</strain>
    </source>
</reference>
<gene>
    <name evidence="3" type="ORF">DI556_03190</name>
</gene>
<dbReference type="Pfam" id="PF00583">
    <property type="entry name" value="Acetyltransf_1"/>
    <property type="match status" value="1"/>
</dbReference>
<evidence type="ECO:0000259" key="2">
    <source>
        <dbReference type="PROSITE" id="PS51186"/>
    </source>
</evidence>
<dbReference type="SUPFAM" id="SSF55729">
    <property type="entry name" value="Acyl-CoA N-acyltransferases (Nat)"/>
    <property type="match status" value="1"/>
</dbReference>
<dbReference type="InterPro" id="IPR000182">
    <property type="entry name" value="GNAT_dom"/>
</dbReference>
<keyword evidence="1" id="KW-1133">Transmembrane helix</keyword>